<dbReference type="Proteomes" id="UP000681967">
    <property type="component" value="Unassembled WGS sequence"/>
</dbReference>
<accession>A0A8S3FGN7</accession>
<evidence type="ECO:0000256" key="1">
    <source>
        <dbReference type="SAM" id="Coils"/>
    </source>
</evidence>
<reference evidence="3" key="1">
    <citation type="submission" date="2021-02" db="EMBL/GenBank/DDBJ databases">
        <authorList>
            <person name="Nowell W R."/>
        </authorList>
    </citation>
    <scope>NUCLEOTIDE SEQUENCE</scope>
</reference>
<organism evidence="3 4">
    <name type="scientific">Rotaria magnacalcarata</name>
    <dbReference type="NCBI Taxonomy" id="392030"/>
    <lineage>
        <taxon>Eukaryota</taxon>
        <taxon>Metazoa</taxon>
        <taxon>Spiralia</taxon>
        <taxon>Gnathifera</taxon>
        <taxon>Rotifera</taxon>
        <taxon>Eurotatoria</taxon>
        <taxon>Bdelloidea</taxon>
        <taxon>Philodinida</taxon>
        <taxon>Philodinidae</taxon>
        <taxon>Rotaria</taxon>
    </lineage>
</organism>
<feature type="non-terminal residue" evidence="3">
    <location>
        <position position="1"/>
    </location>
</feature>
<evidence type="ECO:0000313" key="2">
    <source>
        <dbReference type="EMBL" id="CAF5041169.1"/>
    </source>
</evidence>
<feature type="coiled-coil region" evidence="1">
    <location>
        <begin position="140"/>
        <end position="279"/>
    </location>
</feature>
<gene>
    <name evidence="2" type="ORF">BYL167_LOCUS56945</name>
    <name evidence="3" type="ORF">GIL414_LOCUS63596</name>
</gene>
<dbReference type="EMBL" id="CAJOBJ010265442">
    <property type="protein sequence ID" value="CAF5122193.1"/>
    <property type="molecule type" value="Genomic_DNA"/>
</dbReference>
<comment type="caution">
    <text evidence="3">The sequence shown here is derived from an EMBL/GenBank/DDBJ whole genome shotgun (WGS) entry which is preliminary data.</text>
</comment>
<dbReference type="EMBL" id="CAJOBH010223993">
    <property type="protein sequence ID" value="CAF5041169.1"/>
    <property type="molecule type" value="Genomic_DNA"/>
</dbReference>
<dbReference type="AlphaFoldDB" id="A0A8S3FGN7"/>
<evidence type="ECO:0000313" key="4">
    <source>
        <dbReference type="Proteomes" id="UP000681720"/>
    </source>
</evidence>
<protein>
    <submittedName>
        <fullName evidence="3">Uncharacterized protein</fullName>
    </submittedName>
</protein>
<proteinExistence type="predicted"/>
<evidence type="ECO:0000313" key="3">
    <source>
        <dbReference type="EMBL" id="CAF5122193.1"/>
    </source>
</evidence>
<keyword evidence="1" id="KW-0175">Coiled coil</keyword>
<name>A0A8S3FGN7_9BILA</name>
<dbReference type="Proteomes" id="UP000681720">
    <property type="component" value="Unassembled WGS sequence"/>
</dbReference>
<sequence length="310" mass="37609">TKSTARTTVNDDLFDNETISNRLQDMPDFERRFSQVNTMLDQTRSETDDLHRTIAGKDAELMQERNHRLRIEEQLRQQLSNQKSIEEIHALDNKTNSNEKFDKLLETYNQLREEHFVVLRRENESKKELTDFNQQFTKLKEDSTKKENEFNQNYEKLNNEIFQLRQTNDELQDRIQILTTERNDFQSITIKTNERIREIEHAKQSFEERLKELESDKSRLHSDKFTFEQKLKEAEGERSDLFHQNREQEENLIDLIHEREVLEQKVIDLEETIREWAQKFIDISDRQKLMQANHENLLKNLKRQYKCKVY</sequence>